<dbReference type="OrthoDB" id="9774199at2"/>
<dbReference type="Pfam" id="PF13460">
    <property type="entry name" value="NAD_binding_10"/>
    <property type="match status" value="1"/>
</dbReference>
<gene>
    <name evidence="3" type="ORF">ElP_21870</name>
</gene>
<feature type="region of interest" description="Disordered" evidence="1">
    <location>
        <begin position="480"/>
        <end position="523"/>
    </location>
</feature>
<keyword evidence="3" id="KW-0413">Isomerase</keyword>
<dbReference type="InterPro" id="IPR016040">
    <property type="entry name" value="NAD(P)-bd_dom"/>
</dbReference>
<dbReference type="SUPFAM" id="SSF55961">
    <property type="entry name" value="Bet v1-like"/>
    <property type="match status" value="1"/>
</dbReference>
<sequence>MKPILVTGATGYIGGRLIPMLLERGYSVRCLARDPKKLEGRPWTDRVQVVRGDVLDPDSLRAALVGCPSAYYLVHSMVAGEGSFIDRDRAAARNFASAAESAGLDRVVYLGGLGRRADDLSPHLASRQEVGDILRGGAVPVTELRAAMIIGSGSASFEMMRSLIKRLPVMICPRWVSTRNQPIAVRDVLAYLVGCLEEPRTAGRTLDVGGPDILTYKEMMIRFAAILGLRRRIVVVPVLTPTLSAYWINLVTPIPAALAFPLVEGLKSEVICQNDGIRRLVPITPTPFGEAVQRALDKVAENDVSTRWANAALPSRAALLRRPKFEPDSFPLRDVQRKEADAPAPALFDRVKRIGGSTGYYYGDALWRIRGAMDRVVGGVGLRRGRRDPVRIYIGDALDFWRVEDFVPGRRLLLHAEMRVPGEAWLEFRVDPIGERRSVLTQTAYFKPSKFWGRLYWYASLPAHLFIFSGMASSIVRSAEAACDSRPPPRDDEEDQPTAGKAGPPMVIDQPEGRATTAGGASR</sequence>
<evidence type="ECO:0000259" key="2">
    <source>
        <dbReference type="Pfam" id="PF13460"/>
    </source>
</evidence>
<name>A0A518H0D6_9BACT</name>
<dbReference type="PANTHER" id="PTHR12126:SF11">
    <property type="entry name" value="NADH DEHYDROGENASE [UBIQUINONE] 1 ALPHA SUBCOMPLEX SUBUNIT 9, MITOCHONDRIAL"/>
    <property type="match status" value="1"/>
</dbReference>
<proteinExistence type="predicted"/>
<dbReference type="RefSeq" id="WP_145269107.1">
    <property type="nucleotide sequence ID" value="NZ_CP036426.1"/>
</dbReference>
<reference evidence="3 4" key="1">
    <citation type="submission" date="2019-02" db="EMBL/GenBank/DDBJ databases">
        <title>Deep-cultivation of Planctomycetes and their phenomic and genomic characterization uncovers novel biology.</title>
        <authorList>
            <person name="Wiegand S."/>
            <person name="Jogler M."/>
            <person name="Boedeker C."/>
            <person name="Pinto D."/>
            <person name="Vollmers J."/>
            <person name="Rivas-Marin E."/>
            <person name="Kohn T."/>
            <person name="Peeters S.H."/>
            <person name="Heuer A."/>
            <person name="Rast P."/>
            <person name="Oberbeckmann S."/>
            <person name="Bunk B."/>
            <person name="Jeske O."/>
            <person name="Meyerdierks A."/>
            <person name="Storesund J.E."/>
            <person name="Kallscheuer N."/>
            <person name="Luecker S."/>
            <person name="Lage O.M."/>
            <person name="Pohl T."/>
            <person name="Merkel B.J."/>
            <person name="Hornburger P."/>
            <person name="Mueller R.-W."/>
            <person name="Bruemmer F."/>
            <person name="Labrenz M."/>
            <person name="Spormann A.M."/>
            <person name="Op den Camp H."/>
            <person name="Overmann J."/>
            <person name="Amann R."/>
            <person name="Jetten M.S.M."/>
            <person name="Mascher T."/>
            <person name="Medema M.H."/>
            <person name="Devos D.P."/>
            <person name="Kaster A.-K."/>
            <person name="Ovreas L."/>
            <person name="Rohde M."/>
            <person name="Galperin M.Y."/>
            <person name="Jogler C."/>
        </authorList>
    </citation>
    <scope>NUCLEOTIDE SEQUENCE [LARGE SCALE GENOMIC DNA]</scope>
    <source>
        <strain evidence="3 4">ElP</strain>
    </source>
</reference>
<organism evidence="3 4">
    <name type="scientific">Tautonia plasticadhaerens</name>
    <dbReference type="NCBI Taxonomy" id="2527974"/>
    <lineage>
        <taxon>Bacteria</taxon>
        <taxon>Pseudomonadati</taxon>
        <taxon>Planctomycetota</taxon>
        <taxon>Planctomycetia</taxon>
        <taxon>Isosphaerales</taxon>
        <taxon>Isosphaeraceae</taxon>
        <taxon>Tautonia</taxon>
    </lineage>
</organism>
<dbReference type="InterPro" id="IPR021295">
    <property type="entry name" value="DUF2867"/>
</dbReference>
<feature type="domain" description="NAD(P)-binding" evidence="2">
    <location>
        <begin position="8"/>
        <end position="117"/>
    </location>
</feature>
<dbReference type="PANTHER" id="PTHR12126">
    <property type="entry name" value="NADH-UBIQUINONE OXIDOREDUCTASE 39 KDA SUBUNIT-RELATED"/>
    <property type="match status" value="1"/>
</dbReference>
<dbReference type="GO" id="GO:0044877">
    <property type="term" value="F:protein-containing complex binding"/>
    <property type="evidence" value="ECO:0007669"/>
    <property type="project" value="TreeGrafter"/>
</dbReference>
<dbReference type="KEGG" id="tpla:ElP_21870"/>
<accession>A0A518H0D6</accession>
<keyword evidence="4" id="KW-1185">Reference proteome</keyword>
<dbReference type="CDD" id="cd05245">
    <property type="entry name" value="SDR_a2"/>
    <property type="match status" value="1"/>
</dbReference>
<protein>
    <submittedName>
        <fullName evidence="3">3 beta-hydroxysteroid dehydrogenase/Delta 5--&gt;4-isomerase</fullName>
    </submittedName>
</protein>
<dbReference type="GO" id="GO:0016853">
    <property type="term" value="F:isomerase activity"/>
    <property type="evidence" value="ECO:0007669"/>
    <property type="project" value="UniProtKB-KW"/>
</dbReference>
<dbReference type="Proteomes" id="UP000317835">
    <property type="component" value="Chromosome"/>
</dbReference>
<dbReference type="AlphaFoldDB" id="A0A518H0D6"/>
<evidence type="ECO:0000313" key="4">
    <source>
        <dbReference type="Proteomes" id="UP000317835"/>
    </source>
</evidence>
<dbReference type="EMBL" id="CP036426">
    <property type="protein sequence ID" value="QDV34302.1"/>
    <property type="molecule type" value="Genomic_DNA"/>
</dbReference>
<dbReference type="Gene3D" id="3.40.50.720">
    <property type="entry name" value="NAD(P)-binding Rossmann-like Domain"/>
    <property type="match status" value="1"/>
</dbReference>
<dbReference type="InterPro" id="IPR051207">
    <property type="entry name" value="ComplexI_NDUFA9_subunit"/>
</dbReference>
<dbReference type="Pfam" id="PF11066">
    <property type="entry name" value="DUF2867"/>
    <property type="match status" value="1"/>
</dbReference>
<evidence type="ECO:0000313" key="3">
    <source>
        <dbReference type="EMBL" id="QDV34302.1"/>
    </source>
</evidence>
<dbReference type="InterPro" id="IPR036291">
    <property type="entry name" value="NAD(P)-bd_dom_sf"/>
</dbReference>
<evidence type="ECO:0000256" key="1">
    <source>
        <dbReference type="SAM" id="MobiDB-lite"/>
    </source>
</evidence>
<dbReference type="SUPFAM" id="SSF51735">
    <property type="entry name" value="NAD(P)-binding Rossmann-fold domains"/>
    <property type="match status" value="1"/>
</dbReference>